<evidence type="ECO:0000256" key="18">
    <source>
        <dbReference type="SAM" id="MobiDB-lite"/>
    </source>
</evidence>
<feature type="binding site" evidence="15">
    <location>
        <position position="908"/>
    </location>
    <ligand>
        <name>ATP</name>
        <dbReference type="ChEBI" id="CHEBI:30616"/>
    </ligand>
</feature>
<feature type="binding site" evidence="15">
    <location>
        <position position="909"/>
    </location>
    <ligand>
        <name>ATP</name>
        <dbReference type="ChEBI" id="CHEBI:30616"/>
    </ligand>
</feature>
<dbReference type="InParanoid" id="A8NE20"/>
<comment type="catalytic activity">
    <reaction evidence="13">
        <text>a 1,2-diacyl-sn-glycero-3-phosphoethanolamine(out) + ATP + H2O = a 1,2-diacyl-sn-glycero-3-phosphoethanolamine(in) + ADP + phosphate + H(+)</text>
        <dbReference type="Rhea" id="RHEA:66132"/>
        <dbReference type="ChEBI" id="CHEBI:15377"/>
        <dbReference type="ChEBI" id="CHEBI:15378"/>
        <dbReference type="ChEBI" id="CHEBI:30616"/>
        <dbReference type="ChEBI" id="CHEBI:43474"/>
        <dbReference type="ChEBI" id="CHEBI:64612"/>
        <dbReference type="ChEBI" id="CHEBI:456216"/>
    </reaction>
    <physiologicalReaction direction="left-to-right" evidence="13">
        <dbReference type="Rhea" id="RHEA:66133"/>
    </physiologicalReaction>
</comment>
<dbReference type="GO" id="GO:0045332">
    <property type="term" value="P:phospholipid translocation"/>
    <property type="evidence" value="ECO:0007669"/>
    <property type="project" value="TreeGrafter"/>
</dbReference>
<feature type="domain" description="P-type ATPase N-terminal" evidence="19">
    <location>
        <begin position="55"/>
        <end position="119"/>
    </location>
</feature>
<evidence type="ECO:0000256" key="2">
    <source>
        <dbReference type="ARBA" id="ARBA00008109"/>
    </source>
</evidence>
<sequence length="1502" mass="168143">MKRARKVAEWYDKWAAWKVEDLFSKKREPGPRRTVFINENLPDSYRDSKGRVKKDHIYATNQVITSKYTILTFIPRNLLEQFRRIANMYGPPTFVSRVEFFLFIAVLQFFSRFRTISPGLVILPLLIVLSITAAKDGYEDIKRHQSDRQVNHTLVRVLCGGGWINPNVMEKKAKTFVRGLVPSRMRKRGSKVKNVNPKGEELAGVTSNDPAPETPGVEFDDPEETTTHSSHHLPHVFHHGTNKEDTDRPHWRKNAWEDLAVGDFVKIMDNESLPADILICSTSEDENVAFVETKNLDGETNLKSRNAVPALTHIRSAADCASPHNSFRVDCDRPDVNMYRLNAAVRVGQDMFPVDMQNVLLRGTVLRNTKWVIGVVIYTGEDTRIVMNAGGTPSKRSKVERQMNPQVFINLLVLAVMAIVCGVVDSILQHRYLGSEAPWLYDADRPGDNPSVNGVITFFFALITFQNIVPISLYISIEFVRTCQAAFIYFDKQIFYEKTEQPTIARSWNLSDDLGQVEYIFSDKTGTLTQNAMVFQKCSIGGKVYNGDPSPEDELPADDLKAASAIKELPDIAIPKKLAGLSTEKELKILSSTHVQLTDSGSAGTSSVKRDSKLAGAENVPHPLEATALKARVHFHDAELAQDLRDAVSAEPGTPGASHARTLNGFFSVLSLCHTVLANVDPTTGTIEYKSQSPDEAALVQAAADMGFVFRGREREVLLLQTPFSTLTAETQSPRSSSSSKEKQSISSEPRMEGLERYELLNILEFTSARKRMSVIVRKLDSDDSRLFLLCKGADNVIFERLKPGYAEDLKEETEKHLDEFAAQGLRTLTLAYKVIPEDVYQSWSERYHEATVSLDDREEKVERVSDEIEHDLRLLGATAIEDRLQDGVPETIADLKEAGIKIWVATGDKLETAIAIGHSTNLIGRDSNIIVIRGGNEGRPVYDQIMYAIEEFFPGSGIVDEQGKVRDIDDAPAKSPKSARRNSLFSNPPQSPGAGGGPLRRFDTGISSIVGAGNGERPGGFVLVIDGGALSVALSDAEHKNILLQLAMLCEGVICCRVSPLQKALIVRLVKDGIGAMTLAIGDGANDVSMIQAADVGVGISGEEGLQAVNSSDYAIAQFRFLKRLLLVHGHWSYYRNGNMILNFFYKNIVCIGVLWWFQIYSGWSSNYVLEYTYLLFWNSFWTIAPVIAIGLFDRLADDDLLMQFPELYRFGREGRWFGFGLFTVFMLDGVMQSAIIFFLILYAYVLVSSRKDGWDVTQYEFSTTMAFSAVFTANFFNGLNTNTWTAWVFFAVFFGDAFIWIYTAIYNSISPGWFVTPVWGNNNLLFESAYYWLCLPLTILLCLLPRYIYKAYRAGYHPDDIDHLRYARKFHPDIDLRHELSDEKGEGVALGALRRSTSMHSRTTARTESIASMPRPSMDYRSSSRTDMSTGVTSHHRGFDFSMEEGGVAIQRMQTNLSERRQSRPSLAPVPESPQKRKMLTLPRSLLRRKGSNAQDASQS</sequence>
<dbReference type="NCBIfam" id="TIGR01494">
    <property type="entry name" value="ATPase_P-type"/>
    <property type="match status" value="1"/>
</dbReference>
<comment type="catalytic activity">
    <reaction evidence="12 17">
        <text>ATP + H2O + phospholipidSide 1 = ADP + phosphate + phospholipidSide 2.</text>
        <dbReference type="EC" id="7.6.2.1"/>
    </reaction>
</comment>
<feature type="active site" description="4-aspartylphosphate intermediate" evidence="14">
    <location>
        <position position="523"/>
    </location>
</feature>
<dbReference type="EMBL" id="AACS02000002">
    <property type="protein sequence ID" value="EAU88889.2"/>
    <property type="molecule type" value="Genomic_DNA"/>
</dbReference>
<keyword evidence="10 17" id="KW-1133">Transmembrane helix</keyword>
<keyword evidence="7 15" id="KW-0067">ATP-binding</keyword>
<comment type="subcellular location">
    <subcellularLocation>
        <location evidence="1 17">Membrane</location>
        <topology evidence="1 17">Multi-pass membrane protein</topology>
    </subcellularLocation>
</comment>
<dbReference type="InterPro" id="IPR008250">
    <property type="entry name" value="ATPase_P-typ_transduc_dom_A_sf"/>
</dbReference>
<keyword evidence="3" id="KW-0597">Phosphoprotein</keyword>
<evidence type="ECO:0000256" key="7">
    <source>
        <dbReference type="ARBA" id="ARBA00022840"/>
    </source>
</evidence>
<dbReference type="SUPFAM" id="SSF81660">
    <property type="entry name" value="Metal cation-transporting ATPase, ATP-binding domain N"/>
    <property type="match status" value="1"/>
</dbReference>
<evidence type="ECO:0000256" key="16">
    <source>
        <dbReference type="PIRSR" id="PIRSR606539-3"/>
    </source>
</evidence>
<dbReference type="InterPro" id="IPR001757">
    <property type="entry name" value="P_typ_ATPase"/>
</dbReference>
<feature type="binding site" evidence="15">
    <location>
        <position position="524"/>
    </location>
    <ligand>
        <name>ATP</name>
        <dbReference type="ChEBI" id="CHEBI:30616"/>
    </ligand>
</feature>
<dbReference type="SFLD" id="SFLDF00027">
    <property type="entry name" value="p-type_atpase"/>
    <property type="match status" value="1"/>
</dbReference>
<evidence type="ECO:0000256" key="14">
    <source>
        <dbReference type="PIRSR" id="PIRSR606539-1"/>
    </source>
</evidence>
<keyword evidence="4 17" id="KW-0812">Transmembrane</keyword>
<dbReference type="InterPro" id="IPR036412">
    <property type="entry name" value="HAD-like_sf"/>
</dbReference>
<dbReference type="GO" id="GO:0016887">
    <property type="term" value="F:ATP hydrolysis activity"/>
    <property type="evidence" value="ECO:0007669"/>
    <property type="project" value="InterPro"/>
</dbReference>
<dbReference type="InterPro" id="IPR018303">
    <property type="entry name" value="ATPase_P-typ_P_site"/>
</dbReference>
<feature type="region of interest" description="Disordered" evidence="18">
    <location>
        <begin position="728"/>
        <end position="751"/>
    </location>
</feature>
<dbReference type="SUPFAM" id="SSF56784">
    <property type="entry name" value="HAD-like"/>
    <property type="match status" value="1"/>
</dbReference>
<evidence type="ECO:0000256" key="11">
    <source>
        <dbReference type="ARBA" id="ARBA00023136"/>
    </source>
</evidence>
<feature type="binding site" evidence="15">
    <location>
        <position position="792"/>
    </location>
    <ligand>
        <name>ATP</name>
        <dbReference type="ChEBI" id="CHEBI:30616"/>
    </ligand>
</feature>
<feature type="binding site" evidence="15">
    <location>
        <position position="827"/>
    </location>
    <ligand>
        <name>ATP</name>
        <dbReference type="ChEBI" id="CHEBI:30616"/>
    </ligand>
</feature>
<feature type="binding site" evidence="15">
    <location>
        <position position="907"/>
    </location>
    <ligand>
        <name>ATP</name>
        <dbReference type="ChEBI" id="CHEBI:30616"/>
    </ligand>
</feature>
<feature type="binding site" evidence="15">
    <location>
        <position position="696"/>
    </location>
    <ligand>
        <name>ATP</name>
        <dbReference type="ChEBI" id="CHEBI:30616"/>
    </ligand>
</feature>
<feature type="transmembrane region" description="Helical" evidence="17">
    <location>
        <begin position="1218"/>
        <end position="1246"/>
    </location>
</feature>
<gene>
    <name evidence="21" type="ORF">CC1G_12291</name>
</gene>
<dbReference type="InterPro" id="IPR032630">
    <property type="entry name" value="P_typ_ATPase_c"/>
</dbReference>
<dbReference type="InterPro" id="IPR023298">
    <property type="entry name" value="ATPase_P-typ_TM_dom_sf"/>
</dbReference>
<dbReference type="SUPFAM" id="SSF81665">
    <property type="entry name" value="Calcium ATPase, transmembrane domain M"/>
    <property type="match status" value="1"/>
</dbReference>
<keyword evidence="5 16" id="KW-0479">Metal-binding</keyword>
<feature type="transmembrane region" description="Helical" evidence="17">
    <location>
        <begin position="1331"/>
        <end position="1351"/>
    </location>
</feature>
<proteinExistence type="inferred from homology"/>
<feature type="binding site" evidence="15">
    <location>
        <position position="1058"/>
    </location>
    <ligand>
        <name>ATP</name>
        <dbReference type="ChEBI" id="CHEBI:30616"/>
    </ligand>
</feature>
<feature type="binding site" evidence="16">
    <location>
        <position position="1088"/>
    </location>
    <ligand>
        <name>Mg(2+)</name>
        <dbReference type="ChEBI" id="CHEBI:18420"/>
    </ligand>
</feature>
<feature type="transmembrane region" description="Helical" evidence="17">
    <location>
        <begin position="1177"/>
        <end position="1197"/>
    </location>
</feature>
<feature type="region of interest" description="Disordered" evidence="18">
    <location>
        <begin position="969"/>
        <end position="999"/>
    </location>
</feature>
<dbReference type="STRING" id="240176.A8NE20"/>
<evidence type="ECO:0000313" key="21">
    <source>
        <dbReference type="EMBL" id="EAU88889.2"/>
    </source>
</evidence>
<dbReference type="EC" id="7.6.2.1" evidence="17"/>
<evidence type="ECO:0000256" key="10">
    <source>
        <dbReference type="ARBA" id="ARBA00022989"/>
    </source>
</evidence>
<feature type="binding site" evidence="15">
    <location>
        <position position="1088"/>
    </location>
    <ligand>
        <name>ATP</name>
        <dbReference type="ChEBI" id="CHEBI:30616"/>
    </ligand>
</feature>
<comment type="caution">
    <text evidence="21">The sequence shown here is derived from an EMBL/GenBank/DDBJ whole genome shotgun (WGS) entry which is preliminary data.</text>
</comment>
<feature type="binding site" evidence="15">
    <location>
        <position position="1064"/>
    </location>
    <ligand>
        <name>ATP</name>
        <dbReference type="ChEBI" id="CHEBI:30616"/>
    </ligand>
</feature>
<dbReference type="Pfam" id="PF16209">
    <property type="entry name" value="PhoLip_ATPase_N"/>
    <property type="match status" value="1"/>
</dbReference>
<feature type="transmembrane region" description="Helical" evidence="17">
    <location>
        <begin position="1290"/>
        <end position="1311"/>
    </location>
</feature>
<keyword evidence="11 17" id="KW-0472">Membrane</keyword>
<dbReference type="InterPro" id="IPR032631">
    <property type="entry name" value="P-type_ATPase_N"/>
</dbReference>
<protein>
    <recommendedName>
        <fullName evidence="17">Phospholipid-transporting ATPase</fullName>
        <ecNumber evidence="17">7.6.2.1</ecNumber>
    </recommendedName>
</protein>
<keyword evidence="6 15" id="KW-0547">Nucleotide-binding</keyword>
<feature type="region of interest" description="Disordered" evidence="18">
    <location>
        <begin position="187"/>
        <end position="249"/>
    </location>
</feature>
<feature type="transmembrane region" description="Helical" evidence="17">
    <location>
        <begin position="1145"/>
        <end position="1165"/>
    </location>
</feature>
<reference evidence="21 22" key="1">
    <citation type="journal article" date="2010" name="Proc. Natl. Acad. Sci. U.S.A.">
        <title>Insights into evolution of multicellular fungi from the assembled chromosomes of the mushroom Coprinopsis cinerea (Coprinus cinereus).</title>
        <authorList>
            <person name="Stajich J.E."/>
            <person name="Wilke S.K."/>
            <person name="Ahren D."/>
            <person name="Au C.H."/>
            <person name="Birren B.W."/>
            <person name="Borodovsky M."/>
            <person name="Burns C."/>
            <person name="Canback B."/>
            <person name="Casselton L.A."/>
            <person name="Cheng C.K."/>
            <person name="Deng J."/>
            <person name="Dietrich F.S."/>
            <person name="Fargo D.C."/>
            <person name="Farman M.L."/>
            <person name="Gathman A.C."/>
            <person name="Goldberg J."/>
            <person name="Guigo R."/>
            <person name="Hoegger P.J."/>
            <person name="Hooker J.B."/>
            <person name="Huggins A."/>
            <person name="James T.Y."/>
            <person name="Kamada T."/>
            <person name="Kilaru S."/>
            <person name="Kodira C."/>
            <person name="Kues U."/>
            <person name="Kupfer D."/>
            <person name="Kwan H.S."/>
            <person name="Lomsadze A."/>
            <person name="Li W."/>
            <person name="Lilly W.W."/>
            <person name="Ma L.J."/>
            <person name="Mackey A.J."/>
            <person name="Manning G."/>
            <person name="Martin F."/>
            <person name="Muraguchi H."/>
            <person name="Natvig D.O."/>
            <person name="Palmerini H."/>
            <person name="Ramesh M.A."/>
            <person name="Rehmeyer C.J."/>
            <person name="Roe B.A."/>
            <person name="Shenoy N."/>
            <person name="Stanke M."/>
            <person name="Ter-Hovhannisyan V."/>
            <person name="Tunlid A."/>
            <person name="Velagapudi R."/>
            <person name="Vision T.J."/>
            <person name="Zeng Q."/>
            <person name="Zolan M.E."/>
            <person name="Pukkila P.J."/>
        </authorList>
    </citation>
    <scope>NUCLEOTIDE SEQUENCE [LARGE SCALE GENOMIC DNA]</scope>
    <source>
        <strain evidence="22">Okayama-7 / 130 / ATCC MYA-4618 / FGSC 9003</strain>
    </source>
</reference>
<dbReference type="eggNOG" id="KOG0206">
    <property type="taxonomic scope" value="Eukaryota"/>
</dbReference>
<evidence type="ECO:0000256" key="15">
    <source>
        <dbReference type="PIRSR" id="PIRSR606539-2"/>
    </source>
</evidence>
<feature type="region of interest" description="Disordered" evidence="18">
    <location>
        <begin position="1458"/>
        <end position="1502"/>
    </location>
</feature>
<feature type="transmembrane region" description="Helical" evidence="17">
    <location>
        <begin position="452"/>
        <end position="475"/>
    </location>
</feature>
<dbReference type="Pfam" id="PF16212">
    <property type="entry name" value="PhoLip_ATPase_C"/>
    <property type="match status" value="1"/>
</dbReference>
<dbReference type="RefSeq" id="XP_001832922.2">
    <property type="nucleotide sequence ID" value="XM_001832870.2"/>
</dbReference>
<feature type="transmembrane region" description="Helical" evidence="17">
    <location>
        <begin position="1258"/>
        <end position="1278"/>
    </location>
</feature>
<dbReference type="GO" id="GO:0140326">
    <property type="term" value="F:ATPase-coupled intramembrane lipid transporter activity"/>
    <property type="evidence" value="ECO:0007669"/>
    <property type="project" value="UniProtKB-EC"/>
</dbReference>
<dbReference type="InterPro" id="IPR006539">
    <property type="entry name" value="P-type_ATPase_IV"/>
</dbReference>
<dbReference type="PANTHER" id="PTHR24092">
    <property type="entry name" value="PROBABLE PHOSPHOLIPID-TRANSPORTING ATPASE"/>
    <property type="match status" value="1"/>
</dbReference>
<dbReference type="PRINTS" id="PR00119">
    <property type="entry name" value="CATATPASE"/>
</dbReference>
<feature type="transmembrane region" description="Helical" evidence="17">
    <location>
        <begin position="407"/>
        <end position="432"/>
    </location>
</feature>
<dbReference type="PROSITE" id="PS00154">
    <property type="entry name" value="ATPASE_E1_E2"/>
    <property type="match status" value="1"/>
</dbReference>
<dbReference type="SFLD" id="SFLDS00003">
    <property type="entry name" value="Haloacid_Dehalogenase"/>
    <property type="match status" value="1"/>
</dbReference>
<comment type="cofactor">
    <cofactor evidence="16">
        <name>Mg(2+)</name>
        <dbReference type="ChEBI" id="CHEBI:18420"/>
    </cofactor>
</comment>
<evidence type="ECO:0000256" key="5">
    <source>
        <dbReference type="ARBA" id="ARBA00022723"/>
    </source>
</evidence>
<name>A8NE20_COPC7</name>
<accession>A8NE20</accession>
<dbReference type="Gene3D" id="3.40.1110.10">
    <property type="entry name" value="Calcium-transporting ATPase, cytoplasmic domain N"/>
    <property type="match status" value="1"/>
</dbReference>
<dbReference type="FunFam" id="3.40.1110.10:FF:000087">
    <property type="entry name" value="Phospholipid-transporting ATPase"/>
    <property type="match status" value="1"/>
</dbReference>
<dbReference type="InterPro" id="IPR023299">
    <property type="entry name" value="ATPase_P-typ_cyto_dom_N"/>
</dbReference>
<evidence type="ECO:0000313" key="22">
    <source>
        <dbReference type="Proteomes" id="UP000001861"/>
    </source>
</evidence>
<dbReference type="InterPro" id="IPR044492">
    <property type="entry name" value="P_typ_ATPase_HD_dom"/>
</dbReference>
<evidence type="ECO:0000256" key="13">
    <source>
        <dbReference type="ARBA" id="ARBA00049128"/>
    </source>
</evidence>
<dbReference type="GO" id="GO:0000287">
    <property type="term" value="F:magnesium ion binding"/>
    <property type="evidence" value="ECO:0007669"/>
    <property type="project" value="UniProtKB-UniRule"/>
</dbReference>
<keyword evidence="9 17" id="KW-1278">Translocase</keyword>
<dbReference type="NCBIfam" id="TIGR01652">
    <property type="entry name" value="ATPase-Plipid"/>
    <property type="match status" value="1"/>
</dbReference>
<feature type="compositionally biased region" description="Basic and acidic residues" evidence="18">
    <location>
        <begin position="740"/>
        <end position="751"/>
    </location>
</feature>
<dbReference type="GO" id="GO:0005524">
    <property type="term" value="F:ATP binding"/>
    <property type="evidence" value="ECO:0007669"/>
    <property type="project" value="UniProtKB-UniRule"/>
</dbReference>
<dbReference type="KEGG" id="cci:CC1G_12291"/>
<feature type="transmembrane region" description="Helical" evidence="17">
    <location>
        <begin position="94"/>
        <end position="110"/>
    </location>
</feature>
<feature type="compositionally biased region" description="Basic residues" evidence="18">
    <location>
        <begin position="229"/>
        <end position="240"/>
    </location>
</feature>
<keyword evidence="8 16" id="KW-0460">Magnesium</keyword>
<dbReference type="InterPro" id="IPR023214">
    <property type="entry name" value="HAD_sf"/>
</dbReference>
<dbReference type="OMA" id="DMMIYQR"/>
<feature type="compositionally biased region" description="Polar residues" evidence="18">
    <location>
        <begin position="1422"/>
        <end position="1435"/>
    </location>
</feature>
<dbReference type="OrthoDB" id="377733at2759"/>
<feature type="domain" description="P-type ATPase C-terminal" evidence="20">
    <location>
        <begin position="1110"/>
        <end position="1360"/>
    </location>
</feature>
<dbReference type="GeneID" id="6009411"/>
<evidence type="ECO:0000259" key="20">
    <source>
        <dbReference type="Pfam" id="PF16212"/>
    </source>
</evidence>
<dbReference type="HOGENOM" id="CLU_000846_5_2_1"/>
<evidence type="ECO:0000256" key="17">
    <source>
        <dbReference type="RuleBase" id="RU362033"/>
    </source>
</evidence>
<dbReference type="VEuPathDB" id="FungiDB:CC1G_12291"/>
<evidence type="ECO:0000256" key="6">
    <source>
        <dbReference type="ARBA" id="ARBA00022741"/>
    </source>
</evidence>
<evidence type="ECO:0000256" key="4">
    <source>
        <dbReference type="ARBA" id="ARBA00022692"/>
    </source>
</evidence>
<dbReference type="PANTHER" id="PTHR24092:SF153">
    <property type="entry name" value="PHOSPHOLIPID-TRANSPORTING ATPASE"/>
    <property type="match status" value="1"/>
</dbReference>
<organism evidence="21 22">
    <name type="scientific">Coprinopsis cinerea (strain Okayama-7 / 130 / ATCC MYA-4618 / FGSC 9003)</name>
    <name type="common">Inky cap fungus</name>
    <name type="synonym">Hormographiella aspergillata</name>
    <dbReference type="NCBI Taxonomy" id="240176"/>
    <lineage>
        <taxon>Eukaryota</taxon>
        <taxon>Fungi</taxon>
        <taxon>Dikarya</taxon>
        <taxon>Basidiomycota</taxon>
        <taxon>Agaricomycotina</taxon>
        <taxon>Agaricomycetes</taxon>
        <taxon>Agaricomycetidae</taxon>
        <taxon>Agaricales</taxon>
        <taxon>Agaricineae</taxon>
        <taxon>Psathyrellaceae</taxon>
        <taxon>Coprinopsis</taxon>
    </lineage>
</organism>
<evidence type="ECO:0000256" key="1">
    <source>
        <dbReference type="ARBA" id="ARBA00004141"/>
    </source>
</evidence>
<feature type="region of interest" description="Disordered" evidence="18">
    <location>
        <begin position="1416"/>
        <end position="1442"/>
    </location>
</feature>
<dbReference type="FunFam" id="3.40.50.1000:FF:000001">
    <property type="entry name" value="Phospholipid-transporting ATPase IC"/>
    <property type="match status" value="1"/>
</dbReference>
<dbReference type="GO" id="GO:0005886">
    <property type="term" value="C:plasma membrane"/>
    <property type="evidence" value="ECO:0007669"/>
    <property type="project" value="TreeGrafter"/>
</dbReference>
<dbReference type="Gene3D" id="2.70.150.10">
    <property type="entry name" value="Calcium-transporting ATPase, cytoplasmic transduction domain A"/>
    <property type="match status" value="1"/>
</dbReference>
<evidence type="ECO:0000256" key="3">
    <source>
        <dbReference type="ARBA" id="ARBA00022553"/>
    </source>
</evidence>
<feature type="binding site" evidence="15">
    <location>
        <position position="523"/>
    </location>
    <ligand>
        <name>ATP</name>
        <dbReference type="ChEBI" id="CHEBI:30616"/>
    </ligand>
</feature>
<evidence type="ECO:0000256" key="8">
    <source>
        <dbReference type="ARBA" id="ARBA00022842"/>
    </source>
</evidence>
<evidence type="ECO:0000259" key="19">
    <source>
        <dbReference type="Pfam" id="PF16209"/>
    </source>
</evidence>
<evidence type="ECO:0000256" key="9">
    <source>
        <dbReference type="ARBA" id="ARBA00022967"/>
    </source>
</evidence>
<dbReference type="Pfam" id="PF13246">
    <property type="entry name" value="Cation_ATPase"/>
    <property type="match status" value="1"/>
</dbReference>
<feature type="binding site" evidence="16">
    <location>
        <position position="523"/>
    </location>
    <ligand>
        <name>Mg(2+)</name>
        <dbReference type="ChEBI" id="CHEBI:18420"/>
    </ligand>
</feature>
<feature type="binding site" evidence="15">
    <location>
        <position position="525"/>
    </location>
    <ligand>
        <name>ATP</name>
        <dbReference type="ChEBI" id="CHEBI:30616"/>
    </ligand>
</feature>
<feature type="binding site" evidence="15">
    <location>
        <position position="1087"/>
    </location>
    <ligand>
        <name>ATP</name>
        <dbReference type="ChEBI" id="CHEBI:30616"/>
    </ligand>
</feature>
<feature type="binding site" evidence="16">
    <location>
        <position position="1084"/>
    </location>
    <ligand>
        <name>Mg(2+)</name>
        <dbReference type="ChEBI" id="CHEBI:18420"/>
    </ligand>
</feature>
<feature type="binding site" evidence="16">
    <location>
        <position position="525"/>
    </location>
    <ligand>
        <name>Mg(2+)</name>
        <dbReference type="ChEBI" id="CHEBI:18420"/>
    </ligand>
</feature>
<dbReference type="SFLD" id="SFLDG00002">
    <property type="entry name" value="C1.7:_P-type_atpase_like"/>
    <property type="match status" value="1"/>
</dbReference>
<dbReference type="Proteomes" id="UP000001861">
    <property type="component" value="Unassembled WGS sequence"/>
</dbReference>
<feature type="binding site" evidence="15">
    <location>
        <position position="766"/>
    </location>
    <ligand>
        <name>ATP</name>
        <dbReference type="ChEBI" id="CHEBI:30616"/>
    </ligand>
</feature>
<evidence type="ECO:0000256" key="12">
    <source>
        <dbReference type="ARBA" id="ARBA00034036"/>
    </source>
</evidence>
<dbReference type="SUPFAM" id="SSF81653">
    <property type="entry name" value="Calcium ATPase, transduction domain A"/>
    <property type="match status" value="1"/>
</dbReference>
<dbReference type="Gene3D" id="3.40.50.1000">
    <property type="entry name" value="HAD superfamily/HAD-like"/>
    <property type="match status" value="1"/>
</dbReference>
<keyword evidence="22" id="KW-1185">Reference proteome</keyword>
<comment type="similarity">
    <text evidence="2 17">Belongs to the cation transport ATPase (P-type) (TC 3.A.3) family. Type IV subfamily.</text>
</comment>
<feature type="transmembrane region" description="Helical" evidence="17">
    <location>
        <begin position="116"/>
        <end position="134"/>
    </location>
</feature>